<feature type="compositionally biased region" description="Polar residues" evidence="4">
    <location>
        <begin position="1"/>
        <end position="14"/>
    </location>
</feature>
<dbReference type="Gene3D" id="3.20.20.80">
    <property type="entry name" value="Glycosidases"/>
    <property type="match status" value="2"/>
</dbReference>
<evidence type="ECO:0000259" key="5">
    <source>
        <dbReference type="SMART" id="SM00642"/>
    </source>
</evidence>
<keyword evidence="7" id="KW-1185">Reference proteome</keyword>
<evidence type="ECO:0000256" key="2">
    <source>
        <dbReference type="ARBA" id="ARBA00022801"/>
    </source>
</evidence>
<evidence type="ECO:0000313" key="6">
    <source>
        <dbReference type="EMBL" id="GBF40119.1"/>
    </source>
</evidence>
<keyword evidence="2" id="KW-0378">Hydrolase</keyword>
<dbReference type="SUPFAM" id="SSF51445">
    <property type="entry name" value="(Trans)glycosidases"/>
    <property type="match status" value="1"/>
</dbReference>
<dbReference type="InterPro" id="IPR006047">
    <property type="entry name" value="GH13_cat_dom"/>
</dbReference>
<evidence type="ECO:0000313" key="7">
    <source>
        <dbReference type="Proteomes" id="UP000245076"/>
    </source>
</evidence>
<comment type="caution">
    <text evidence="6">The sequence shown here is derived from an EMBL/GenBank/DDBJ whole genome shotgun (WGS) entry which is preliminary data.</text>
</comment>
<feature type="compositionally biased region" description="Basic residues" evidence="4">
    <location>
        <begin position="27"/>
        <end position="37"/>
    </location>
</feature>
<reference evidence="6 7" key="1">
    <citation type="submission" date="2018-02" db="EMBL/GenBank/DDBJ databases">
        <title>Novel Leptospira species isolated from soil and water in Japan.</title>
        <authorList>
            <person name="Nakao R."/>
            <person name="Masuzawa T."/>
        </authorList>
    </citation>
    <scope>NUCLEOTIDE SEQUENCE [LARGE SCALE GENOMIC DNA]</scope>
    <source>
        <strain evidence="6 7">E8</strain>
    </source>
</reference>
<dbReference type="GO" id="GO:0009313">
    <property type="term" value="P:oligosaccharide catabolic process"/>
    <property type="evidence" value="ECO:0007669"/>
    <property type="project" value="TreeGrafter"/>
</dbReference>
<evidence type="ECO:0000256" key="1">
    <source>
        <dbReference type="ARBA" id="ARBA00008061"/>
    </source>
</evidence>
<evidence type="ECO:0000256" key="4">
    <source>
        <dbReference type="SAM" id="MobiDB-lite"/>
    </source>
</evidence>
<feature type="domain" description="Glycosyl hydrolase family 13 catalytic" evidence="5">
    <location>
        <begin position="52"/>
        <end position="440"/>
    </location>
</feature>
<dbReference type="PANTHER" id="PTHR10357:SF179">
    <property type="entry name" value="NEUTRAL AND BASIC AMINO ACID TRANSPORT PROTEIN RBAT"/>
    <property type="match status" value="1"/>
</dbReference>
<dbReference type="PANTHER" id="PTHR10357">
    <property type="entry name" value="ALPHA-AMYLASE FAMILY MEMBER"/>
    <property type="match status" value="1"/>
</dbReference>
<dbReference type="InterPro" id="IPR017853">
    <property type="entry name" value="GH"/>
</dbReference>
<dbReference type="InterPro" id="IPR045857">
    <property type="entry name" value="O16G_dom_2"/>
</dbReference>
<dbReference type="Gene3D" id="2.60.40.1180">
    <property type="entry name" value="Golgi alpha-mannosidase II"/>
    <property type="match status" value="1"/>
</dbReference>
<feature type="region of interest" description="Disordered" evidence="4">
    <location>
        <begin position="1"/>
        <end position="37"/>
    </location>
</feature>
<dbReference type="GO" id="GO:0004556">
    <property type="term" value="F:alpha-amylase activity"/>
    <property type="evidence" value="ECO:0007669"/>
    <property type="project" value="TreeGrafter"/>
</dbReference>
<dbReference type="Gene3D" id="3.90.400.10">
    <property type="entry name" value="Oligo-1,6-glucosidase, Domain 2"/>
    <property type="match status" value="1"/>
</dbReference>
<keyword evidence="3" id="KW-0326">Glycosidase</keyword>
<dbReference type="SMART" id="SM00642">
    <property type="entry name" value="Aamy"/>
    <property type="match status" value="1"/>
</dbReference>
<dbReference type="CDD" id="cd11333">
    <property type="entry name" value="AmyAc_SI_OligoGlu_DGase"/>
    <property type="match status" value="1"/>
</dbReference>
<dbReference type="FunFam" id="3.90.400.10:FF:000002">
    <property type="entry name" value="Sucrose isomerase"/>
    <property type="match status" value="1"/>
</dbReference>
<comment type="similarity">
    <text evidence="1">Belongs to the glycosyl hydrolase 13 family.</text>
</comment>
<dbReference type="InterPro" id="IPR013780">
    <property type="entry name" value="Glyco_hydro_b"/>
</dbReference>
<proteinExistence type="inferred from homology"/>
<dbReference type="Pfam" id="PF00128">
    <property type="entry name" value="Alpha-amylase"/>
    <property type="match status" value="1"/>
</dbReference>
<organism evidence="6 7">
    <name type="scientific">Leptospira johnsonii</name>
    <dbReference type="NCBI Taxonomy" id="1917820"/>
    <lineage>
        <taxon>Bacteria</taxon>
        <taxon>Pseudomonadati</taxon>
        <taxon>Spirochaetota</taxon>
        <taxon>Spirochaetia</taxon>
        <taxon>Leptospirales</taxon>
        <taxon>Leptospiraceae</taxon>
        <taxon>Leptospira</taxon>
    </lineage>
</organism>
<evidence type="ECO:0000256" key="3">
    <source>
        <dbReference type="ARBA" id="ARBA00023295"/>
    </source>
</evidence>
<dbReference type="EMBL" id="BFAY01000011">
    <property type="protein sequence ID" value="GBF40119.1"/>
    <property type="molecule type" value="Genomic_DNA"/>
</dbReference>
<sequence>MVPSMDSGSRSTVTSKRKKETATSVKLIKKPNTPRRGKKIDADWWKNAVVYQIYPRSFKDTNGDGIGDLEGIIQKLDYLNDGTPNSLGIDAIWLSPIYPSPMYDFGYDISDYESIDPVFGNLDTFKRLLKEAHKRKIRIIMDLVANHTSHQHPWFLESKSSKDNPKRDWYIWKDPIDGKPPNNWMGTFGGRAWTLDKTTGQYYYHSFLAEQPDLNWRNPEVKKAIFSMVKNWLDLGVDGFRLDVVNLFVKDSELRSNPRKRWIARPFDQQNHIYDRDRPEMHDILKDLRKLLDSYGDRMSVGEVMMEPPGTSALPASYYGTKGDELHLAFNFAFFYTPWKAEKFRDVIKEWEKYLRDKGWPNYTLSNHDFRRHITRYSKGRETTARAKIAALMLLTLRGTPFLYYGEELGMMDERVPKNRIQDPVGIRYWPVYPSRDNCRLPMCWSGDVNGGFSNGEPWLPVFSRYESVNVETQSRSIDSLLNFYKKLIWLRKGNEILKKGTLALDYDSPPGVLQYTREFEKKKCLIILNFENESKKIVANANRTAQILISTHRKPEKMEIPVVFEIAPYEGLVLEY</sequence>
<accession>A0A2P2D647</accession>
<name>A0A2P2D647_9LEPT</name>
<dbReference type="Proteomes" id="UP000245076">
    <property type="component" value="Unassembled WGS sequence"/>
</dbReference>
<gene>
    <name evidence="6" type="ORF">LPTSP1_31300</name>
</gene>
<dbReference type="AlphaFoldDB" id="A0A2P2D647"/>
<dbReference type="SUPFAM" id="SSF51011">
    <property type="entry name" value="Glycosyl hydrolase domain"/>
    <property type="match status" value="1"/>
</dbReference>
<protein>
    <submittedName>
        <fullName evidence="6">Alpha amylase, catalytic domain protein</fullName>
    </submittedName>
</protein>